<feature type="domain" description="NlpC/P60" evidence="9">
    <location>
        <begin position="159"/>
        <end position="280"/>
    </location>
</feature>
<evidence type="ECO:0000313" key="11">
    <source>
        <dbReference type="Proteomes" id="UP001065593"/>
    </source>
</evidence>
<dbReference type="InterPro" id="IPR051202">
    <property type="entry name" value="Peptidase_C40"/>
</dbReference>
<dbReference type="InterPro" id="IPR038765">
    <property type="entry name" value="Papain-like_cys_pep_sf"/>
</dbReference>
<dbReference type="Pfam" id="PF01476">
    <property type="entry name" value="LysM"/>
    <property type="match status" value="2"/>
</dbReference>
<dbReference type="Proteomes" id="UP001065593">
    <property type="component" value="Unassembled WGS sequence"/>
</dbReference>
<dbReference type="Gene3D" id="3.90.1720.10">
    <property type="entry name" value="endopeptidase domain like (from Nostoc punctiforme)"/>
    <property type="match status" value="1"/>
</dbReference>
<feature type="chain" id="PRO_5046889432" evidence="7">
    <location>
        <begin position="28"/>
        <end position="283"/>
    </location>
</feature>
<dbReference type="InterPro" id="IPR036779">
    <property type="entry name" value="LysM_dom_sf"/>
</dbReference>
<dbReference type="EMBL" id="BRZA01000001">
    <property type="protein sequence ID" value="GLC87848.1"/>
    <property type="molecule type" value="Genomic_DNA"/>
</dbReference>
<evidence type="ECO:0000256" key="3">
    <source>
        <dbReference type="ARBA" id="ARBA00022729"/>
    </source>
</evidence>
<organism evidence="10 11">
    <name type="scientific">Lysinibacillus piscis</name>
    <dbReference type="NCBI Taxonomy" id="2518931"/>
    <lineage>
        <taxon>Bacteria</taxon>
        <taxon>Bacillati</taxon>
        <taxon>Bacillota</taxon>
        <taxon>Bacilli</taxon>
        <taxon>Bacillales</taxon>
        <taxon>Bacillaceae</taxon>
        <taxon>Lysinibacillus</taxon>
    </lineage>
</organism>
<dbReference type="SUPFAM" id="SSF54106">
    <property type="entry name" value="LysM domain"/>
    <property type="match status" value="2"/>
</dbReference>
<evidence type="ECO:0000256" key="7">
    <source>
        <dbReference type="SAM" id="SignalP"/>
    </source>
</evidence>
<evidence type="ECO:0000256" key="2">
    <source>
        <dbReference type="ARBA" id="ARBA00022670"/>
    </source>
</evidence>
<evidence type="ECO:0000259" key="9">
    <source>
        <dbReference type="PROSITE" id="PS51935"/>
    </source>
</evidence>
<keyword evidence="4" id="KW-0677">Repeat</keyword>
<feature type="domain" description="LysM" evidence="8">
    <location>
        <begin position="28"/>
        <end position="71"/>
    </location>
</feature>
<dbReference type="PROSITE" id="PS51935">
    <property type="entry name" value="NLPC_P60"/>
    <property type="match status" value="1"/>
</dbReference>
<evidence type="ECO:0000256" key="6">
    <source>
        <dbReference type="ARBA" id="ARBA00022807"/>
    </source>
</evidence>
<reference evidence="10" key="1">
    <citation type="submission" date="2022-08" db="EMBL/GenBank/DDBJ databases">
        <title>Draft genome sequence of Lysinibacillus sp. strain KH24.</title>
        <authorList>
            <person name="Kanbe H."/>
            <person name="Itoh H."/>
        </authorList>
    </citation>
    <scope>NUCLEOTIDE SEQUENCE</scope>
    <source>
        <strain evidence="10">KH24</strain>
    </source>
</reference>
<dbReference type="InterPro" id="IPR000064">
    <property type="entry name" value="NLP_P60_dom"/>
</dbReference>
<evidence type="ECO:0000256" key="1">
    <source>
        <dbReference type="ARBA" id="ARBA00007074"/>
    </source>
</evidence>
<protein>
    <submittedName>
        <fullName evidence="10">Peptidoglycan endopeptidase LytE</fullName>
    </submittedName>
</protein>
<keyword evidence="6" id="KW-0788">Thiol protease</keyword>
<keyword evidence="3 7" id="KW-0732">Signal</keyword>
<dbReference type="PANTHER" id="PTHR47053:SF1">
    <property type="entry name" value="MUREIN DD-ENDOPEPTIDASE MEPH-RELATED"/>
    <property type="match status" value="1"/>
</dbReference>
<sequence>MKISKKLSAVTLGIVSTIFLTIPTAEAATYVVQKGDTLTKVAQRHQVSIQDIKAWNNLVEDTIFVAQKLDILTPAKPIVVSHTVAKGDTLSNIAKQYNVALKDIKEWNKLQKDTIYIGQVLAVSPVALIPEEESVHKVVTPSPSTDTTILVNAPTTNSQTIYKKAIELANTLVGIPYVFGGNTVEGLDCSGLIFYTFNQSGLKIARDSSEGYYFGSTVQVKNPVAGDLVFFENTYKEGISHMGIYLGGTKFVHAGTNGVEVSDVTNSYWSTRLVGYKRFDIIK</sequence>
<feature type="signal peptide" evidence="7">
    <location>
        <begin position="1"/>
        <end position="27"/>
    </location>
</feature>
<evidence type="ECO:0000256" key="5">
    <source>
        <dbReference type="ARBA" id="ARBA00022801"/>
    </source>
</evidence>
<dbReference type="SMART" id="SM00257">
    <property type="entry name" value="LysM"/>
    <property type="match status" value="2"/>
</dbReference>
<name>A0ABQ5NHS3_9BACI</name>
<dbReference type="PANTHER" id="PTHR47053">
    <property type="entry name" value="MUREIN DD-ENDOPEPTIDASE MEPH-RELATED"/>
    <property type="match status" value="1"/>
</dbReference>
<dbReference type="Pfam" id="PF00877">
    <property type="entry name" value="NLPC_P60"/>
    <property type="match status" value="1"/>
</dbReference>
<evidence type="ECO:0000256" key="4">
    <source>
        <dbReference type="ARBA" id="ARBA00022737"/>
    </source>
</evidence>
<gene>
    <name evidence="10" type="primary">lytE</name>
    <name evidence="10" type="ORF">LYSBPC_09750</name>
</gene>
<dbReference type="Gene3D" id="3.10.350.10">
    <property type="entry name" value="LysM domain"/>
    <property type="match status" value="2"/>
</dbReference>
<evidence type="ECO:0000259" key="8">
    <source>
        <dbReference type="PROSITE" id="PS51782"/>
    </source>
</evidence>
<keyword evidence="5" id="KW-0378">Hydrolase</keyword>
<dbReference type="RefSeq" id="WP_264987563.1">
    <property type="nucleotide sequence ID" value="NZ_BRZA01000001.1"/>
</dbReference>
<dbReference type="CDD" id="cd00118">
    <property type="entry name" value="LysM"/>
    <property type="match status" value="2"/>
</dbReference>
<dbReference type="PROSITE" id="PS51782">
    <property type="entry name" value="LYSM"/>
    <property type="match status" value="2"/>
</dbReference>
<feature type="domain" description="LysM" evidence="8">
    <location>
        <begin position="80"/>
        <end position="123"/>
    </location>
</feature>
<keyword evidence="11" id="KW-1185">Reference proteome</keyword>
<accession>A0ABQ5NHS3</accession>
<dbReference type="InterPro" id="IPR018392">
    <property type="entry name" value="LysM"/>
</dbReference>
<dbReference type="SUPFAM" id="SSF54001">
    <property type="entry name" value="Cysteine proteinases"/>
    <property type="match status" value="1"/>
</dbReference>
<comment type="similarity">
    <text evidence="1">Belongs to the peptidase C40 family.</text>
</comment>
<keyword evidence="2" id="KW-0645">Protease</keyword>
<evidence type="ECO:0000313" key="10">
    <source>
        <dbReference type="EMBL" id="GLC87848.1"/>
    </source>
</evidence>
<proteinExistence type="inferred from homology"/>
<comment type="caution">
    <text evidence="10">The sequence shown here is derived from an EMBL/GenBank/DDBJ whole genome shotgun (WGS) entry which is preliminary data.</text>
</comment>